<dbReference type="EMBL" id="PVEM01000001">
    <property type="protein sequence ID" value="PTD11909.1"/>
    <property type="molecule type" value="Genomic_DNA"/>
</dbReference>
<comment type="caution">
    <text evidence="1">The sequence shown here is derived from an EMBL/GenBank/DDBJ whole genome shotgun (WGS) entry which is preliminary data.</text>
</comment>
<organism evidence="1 2">
    <name type="scientific">Fusarium culmorum</name>
    <dbReference type="NCBI Taxonomy" id="5516"/>
    <lineage>
        <taxon>Eukaryota</taxon>
        <taxon>Fungi</taxon>
        <taxon>Dikarya</taxon>
        <taxon>Ascomycota</taxon>
        <taxon>Pezizomycotina</taxon>
        <taxon>Sordariomycetes</taxon>
        <taxon>Hypocreomycetidae</taxon>
        <taxon>Hypocreales</taxon>
        <taxon>Nectriaceae</taxon>
        <taxon>Fusarium</taxon>
    </lineage>
</organism>
<accession>A0A2T4H802</accession>
<gene>
    <name evidence="1" type="ORF">FCULG_00003505</name>
</gene>
<dbReference type="InterPro" id="IPR043129">
    <property type="entry name" value="ATPase_NBD"/>
</dbReference>
<dbReference type="PANTHER" id="PTHR14187:SF5">
    <property type="entry name" value="HEAT SHOCK 70 KDA PROTEIN 12A"/>
    <property type="match status" value="1"/>
</dbReference>
<dbReference type="SUPFAM" id="SSF53067">
    <property type="entry name" value="Actin-like ATPase domain"/>
    <property type="match status" value="1"/>
</dbReference>
<dbReference type="PANTHER" id="PTHR14187">
    <property type="entry name" value="ALPHA KINASE/ELONGATION FACTOR 2 KINASE"/>
    <property type="match status" value="1"/>
</dbReference>
<name>A0A2T4H802_FUSCU</name>
<dbReference type="OrthoDB" id="2963168at2759"/>
<proteinExistence type="predicted"/>
<protein>
    <submittedName>
        <fullName evidence="1">Uncharacterized protein</fullName>
    </submittedName>
</protein>
<dbReference type="Proteomes" id="UP000241587">
    <property type="component" value="Unassembled WGS sequence"/>
</dbReference>
<evidence type="ECO:0000313" key="1">
    <source>
        <dbReference type="EMBL" id="PTD11909.1"/>
    </source>
</evidence>
<keyword evidence="2" id="KW-1185">Reference proteome</keyword>
<sequence length="61" mass="7024">MNPRYIAHNPIHHYIILVGGFGRSRYLFNRLQERFQSTILQSNGNKPWTAICRGAVVQGLL</sequence>
<dbReference type="AlphaFoldDB" id="A0A2T4H802"/>
<reference evidence="1 2" key="1">
    <citation type="submission" date="2018-02" db="EMBL/GenBank/DDBJ databases">
        <title>Fusarium culmorum secondary metabolites in fungal-bacterial-plant interactions.</title>
        <authorList>
            <person name="Schmidt R."/>
        </authorList>
    </citation>
    <scope>NUCLEOTIDE SEQUENCE [LARGE SCALE GENOMIC DNA]</scope>
    <source>
        <strain evidence="1 2">PV</strain>
    </source>
</reference>
<evidence type="ECO:0000313" key="2">
    <source>
        <dbReference type="Proteomes" id="UP000241587"/>
    </source>
</evidence>